<feature type="compositionally biased region" description="Basic and acidic residues" evidence="2">
    <location>
        <begin position="302"/>
        <end position="313"/>
    </location>
</feature>
<dbReference type="AlphaFoldDB" id="A0A1X7T7J4"/>
<proteinExistence type="predicted"/>
<reference evidence="4" key="1">
    <citation type="submission" date="2017-05" db="UniProtKB">
        <authorList>
            <consortium name="EnsemblMetazoa"/>
        </authorList>
    </citation>
    <scope>IDENTIFICATION</scope>
</reference>
<evidence type="ECO:0000313" key="4">
    <source>
        <dbReference type="EnsemblMetazoa" id="Aqu2.1.10516_001"/>
    </source>
</evidence>
<dbReference type="eggNOG" id="KOG1919">
    <property type="taxonomic scope" value="Eukaryota"/>
</dbReference>
<dbReference type="SUPFAM" id="SSF55120">
    <property type="entry name" value="Pseudouridine synthase"/>
    <property type="match status" value="1"/>
</dbReference>
<dbReference type="Pfam" id="PF00849">
    <property type="entry name" value="PseudoU_synth_2"/>
    <property type="match status" value="1"/>
</dbReference>
<accession>A0A1X7T7J4</accession>
<feature type="region of interest" description="Disordered" evidence="2">
    <location>
        <begin position="1"/>
        <end position="20"/>
    </location>
</feature>
<dbReference type="InParanoid" id="A0A1X7T7J4"/>
<dbReference type="InterPro" id="IPR020103">
    <property type="entry name" value="PsdUridine_synth_cat_dom_sf"/>
</dbReference>
<keyword evidence="1" id="KW-0694">RNA-binding</keyword>
<dbReference type="GO" id="GO:0003723">
    <property type="term" value="F:RNA binding"/>
    <property type="evidence" value="ECO:0007669"/>
    <property type="project" value="UniProtKB-KW"/>
</dbReference>
<dbReference type="InterPro" id="IPR050188">
    <property type="entry name" value="RluA_PseudoU_synthase"/>
</dbReference>
<feature type="domain" description="Pseudouridine synthase RsuA/RluA-like" evidence="3">
    <location>
        <begin position="138"/>
        <end position="256"/>
    </location>
</feature>
<dbReference type="PANTHER" id="PTHR21600:SF40">
    <property type="entry name" value="PSEUDOURIDYLATE SYNTHASE RPUSD2"/>
    <property type="match status" value="1"/>
</dbReference>
<evidence type="ECO:0000256" key="1">
    <source>
        <dbReference type="PROSITE-ProRule" id="PRU00182"/>
    </source>
</evidence>
<dbReference type="PROSITE" id="PS01129">
    <property type="entry name" value="PSI_RLU"/>
    <property type="match status" value="1"/>
</dbReference>
<organism evidence="4">
    <name type="scientific">Amphimedon queenslandica</name>
    <name type="common">Sponge</name>
    <dbReference type="NCBI Taxonomy" id="400682"/>
    <lineage>
        <taxon>Eukaryota</taxon>
        <taxon>Metazoa</taxon>
        <taxon>Porifera</taxon>
        <taxon>Demospongiae</taxon>
        <taxon>Heteroscleromorpha</taxon>
        <taxon>Haplosclerida</taxon>
        <taxon>Niphatidae</taxon>
        <taxon>Amphimedon</taxon>
    </lineage>
</organism>
<dbReference type="GO" id="GO:0009982">
    <property type="term" value="F:pseudouridine synthase activity"/>
    <property type="evidence" value="ECO:0007669"/>
    <property type="project" value="InterPro"/>
</dbReference>
<dbReference type="OrthoDB" id="424794at2759"/>
<dbReference type="InterPro" id="IPR006224">
    <property type="entry name" value="PsdUridine_synth_RluA-like_CS"/>
</dbReference>
<evidence type="ECO:0000259" key="3">
    <source>
        <dbReference type="Pfam" id="PF00849"/>
    </source>
</evidence>
<sequence>MASVTKPIKRKASPDERQEDDGVQFVPKRMELQPLKDESIYFFRNGLRHVIPYYFKFSTHAKGRWVGRKVYDVFSEEFQSEKPEYYERAINLGKVTVNGKVATMETVIKDNDVVTHLVHRHEPPVSSQSINIITNNKDLLVVNKPPSIPVHPCGRYRQNTMINILKNEYDIDNIYTIHRLDKCTSGLLLFGKRISKVQEIEEQIRDRQVHKEYLALVNGHFNHPGTIECNESIKVLSHKVGEPRTGRMHQIRVHLQYLGFPIINDPLYSHSCWTKHNQTENILSDIIASRFPQQPIINETTDTTKTEEIKTEKEEESEAKDTNNSGFISKEKKYEEDKEIIFNIDPHCTECHTPSRPDPTHNELIMYLHALSYTGPNWGYRTDPPEWAREYLKDL</sequence>
<dbReference type="GO" id="GO:0000455">
    <property type="term" value="P:enzyme-directed rRNA pseudouridine synthesis"/>
    <property type="evidence" value="ECO:0007669"/>
    <property type="project" value="TreeGrafter"/>
</dbReference>
<dbReference type="EnsemblMetazoa" id="Aqu2.1.10516_001">
    <property type="protein sequence ID" value="Aqu2.1.10516_001"/>
    <property type="gene ID" value="Aqu2.1.10516"/>
</dbReference>
<dbReference type="PROSITE" id="PS50889">
    <property type="entry name" value="S4"/>
    <property type="match status" value="1"/>
</dbReference>
<feature type="region of interest" description="Disordered" evidence="2">
    <location>
        <begin position="301"/>
        <end position="330"/>
    </location>
</feature>
<name>A0A1X7T7J4_AMPQE</name>
<dbReference type="Gene3D" id="3.30.2350.10">
    <property type="entry name" value="Pseudouridine synthase"/>
    <property type="match status" value="2"/>
</dbReference>
<dbReference type="STRING" id="400682.A0A1X7T7J4"/>
<dbReference type="InterPro" id="IPR006145">
    <property type="entry name" value="PsdUridine_synth_RsuA/RluA"/>
</dbReference>
<protein>
    <recommendedName>
        <fullName evidence="3">Pseudouridine synthase RsuA/RluA-like domain-containing protein</fullName>
    </recommendedName>
</protein>
<evidence type="ECO:0000256" key="2">
    <source>
        <dbReference type="SAM" id="MobiDB-lite"/>
    </source>
</evidence>
<dbReference type="PANTHER" id="PTHR21600">
    <property type="entry name" value="MITOCHONDRIAL RNA PSEUDOURIDINE SYNTHASE"/>
    <property type="match status" value="1"/>
</dbReference>